<protein>
    <submittedName>
        <fullName evidence="2">Uncharacterized protein</fullName>
    </submittedName>
</protein>
<name>A0ABN0WPY8_9BACI</name>
<gene>
    <name evidence="2" type="ORF">GCM10008967_37740</name>
</gene>
<reference evidence="2 3" key="1">
    <citation type="journal article" date="2019" name="Int. J. Syst. Evol. Microbiol.">
        <title>The Global Catalogue of Microorganisms (GCM) 10K type strain sequencing project: providing services to taxonomists for standard genome sequencing and annotation.</title>
        <authorList>
            <consortium name="The Broad Institute Genomics Platform"/>
            <consortium name="The Broad Institute Genome Sequencing Center for Infectious Disease"/>
            <person name="Wu L."/>
            <person name="Ma J."/>
        </authorList>
    </citation>
    <scope>NUCLEOTIDE SEQUENCE [LARGE SCALE GENOMIC DNA]</scope>
    <source>
        <strain evidence="2 3">JCM 9731</strain>
    </source>
</reference>
<accession>A0ABN0WPY8</accession>
<dbReference type="RefSeq" id="WP_343802671.1">
    <property type="nucleotide sequence ID" value="NZ_BAAADJ010000062.1"/>
</dbReference>
<keyword evidence="3" id="KW-1185">Reference proteome</keyword>
<sequence length="60" mass="6964">MLSQVLWFIGAALVIGGILYRDFKKKKLRRNIIKYPPLSKEAEKQIAIEKEKTKGGFLRM</sequence>
<organism evidence="2 3">
    <name type="scientific">Bacillus carboniphilus</name>
    <dbReference type="NCBI Taxonomy" id="86663"/>
    <lineage>
        <taxon>Bacteria</taxon>
        <taxon>Bacillati</taxon>
        <taxon>Bacillota</taxon>
        <taxon>Bacilli</taxon>
        <taxon>Bacillales</taxon>
        <taxon>Bacillaceae</taxon>
        <taxon>Bacillus</taxon>
    </lineage>
</organism>
<dbReference type="EMBL" id="BAAADJ010000062">
    <property type="protein sequence ID" value="GAA0343743.1"/>
    <property type="molecule type" value="Genomic_DNA"/>
</dbReference>
<keyword evidence="1" id="KW-0812">Transmembrane</keyword>
<feature type="transmembrane region" description="Helical" evidence="1">
    <location>
        <begin position="6"/>
        <end position="23"/>
    </location>
</feature>
<evidence type="ECO:0000256" key="1">
    <source>
        <dbReference type="SAM" id="Phobius"/>
    </source>
</evidence>
<keyword evidence="1" id="KW-0472">Membrane</keyword>
<dbReference type="Proteomes" id="UP001500782">
    <property type="component" value="Unassembled WGS sequence"/>
</dbReference>
<proteinExistence type="predicted"/>
<comment type="caution">
    <text evidence="2">The sequence shown here is derived from an EMBL/GenBank/DDBJ whole genome shotgun (WGS) entry which is preliminary data.</text>
</comment>
<evidence type="ECO:0000313" key="3">
    <source>
        <dbReference type="Proteomes" id="UP001500782"/>
    </source>
</evidence>
<evidence type="ECO:0000313" key="2">
    <source>
        <dbReference type="EMBL" id="GAA0343743.1"/>
    </source>
</evidence>
<keyword evidence="1" id="KW-1133">Transmembrane helix</keyword>